<keyword evidence="4" id="KW-0964">Secreted</keyword>
<feature type="domain" description="Flagellin N-terminal" evidence="5">
    <location>
        <begin position="5"/>
        <end position="140"/>
    </location>
</feature>
<dbReference type="Proteomes" id="UP000652763">
    <property type="component" value="Unassembled WGS sequence"/>
</dbReference>
<dbReference type="InterPro" id="IPR001492">
    <property type="entry name" value="Flagellin"/>
</dbReference>
<evidence type="ECO:0000256" key="3">
    <source>
        <dbReference type="ARBA" id="ARBA00023143"/>
    </source>
</evidence>
<organism evidence="7 8">
    <name type="scientific">Arthrobacter pullicola</name>
    <dbReference type="NCBI Taxonomy" id="2762224"/>
    <lineage>
        <taxon>Bacteria</taxon>
        <taxon>Bacillati</taxon>
        <taxon>Actinomycetota</taxon>
        <taxon>Actinomycetes</taxon>
        <taxon>Micrococcales</taxon>
        <taxon>Micrococcaceae</taxon>
        <taxon>Arthrobacter</taxon>
    </lineage>
</organism>
<feature type="domain" description="Flagellin C-terminal" evidence="6">
    <location>
        <begin position="202"/>
        <end position="286"/>
    </location>
</feature>
<dbReference type="PRINTS" id="PR00207">
    <property type="entry name" value="FLAGELLIN"/>
</dbReference>
<evidence type="ECO:0000259" key="6">
    <source>
        <dbReference type="Pfam" id="PF00700"/>
    </source>
</evidence>
<comment type="caution">
    <text evidence="7">The sequence shown here is derived from an EMBL/GenBank/DDBJ whole genome shotgun (WGS) entry which is preliminary data.</text>
</comment>
<evidence type="ECO:0000256" key="2">
    <source>
        <dbReference type="ARBA" id="ARBA00020110"/>
    </source>
</evidence>
<keyword evidence="7" id="KW-0282">Flagellum</keyword>
<name>A0ABR8YKM0_9MICC</name>
<protein>
    <recommendedName>
        <fullName evidence="2 4">Flagellin</fullName>
    </recommendedName>
</protein>
<keyword evidence="7" id="KW-0969">Cilium</keyword>
<dbReference type="EMBL" id="JACSQC010000006">
    <property type="protein sequence ID" value="MBD8044736.1"/>
    <property type="molecule type" value="Genomic_DNA"/>
</dbReference>
<dbReference type="Gene3D" id="1.20.1330.10">
    <property type="entry name" value="f41 fragment of flagellin, N-terminal domain"/>
    <property type="match status" value="1"/>
</dbReference>
<dbReference type="Pfam" id="PF00669">
    <property type="entry name" value="Flagellin_N"/>
    <property type="match status" value="1"/>
</dbReference>
<comment type="function">
    <text evidence="4">Flagellin is the subunit protein which polymerizes to form the filaments of bacterial flagella.</text>
</comment>
<proteinExistence type="inferred from homology"/>
<keyword evidence="3 4" id="KW-0975">Bacterial flagellum</keyword>
<evidence type="ECO:0000313" key="8">
    <source>
        <dbReference type="Proteomes" id="UP000652763"/>
    </source>
</evidence>
<dbReference type="Gene3D" id="6.10.10.10">
    <property type="entry name" value="Flagellar export chaperone, C-terminal domain"/>
    <property type="match status" value="1"/>
</dbReference>
<dbReference type="PANTHER" id="PTHR42792">
    <property type="entry name" value="FLAGELLIN"/>
    <property type="match status" value="1"/>
</dbReference>
<dbReference type="Pfam" id="PF00700">
    <property type="entry name" value="Flagellin_C"/>
    <property type="match status" value="1"/>
</dbReference>
<dbReference type="PANTHER" id="PTHR42792:SF2">
    <property type="entry name" value="FLAGELLIN"/>
    <property type="match status" value="1"/>
</dbReference>
<evidence type="ECO:0000256" key="1">
    <source>
        <dbReference type="ARBA" id="ARBA00005709"/>
    </source>
</evidence>
<comment type="similarity">
    <text evidence="1 4">Belongs to the bacterial flagellin family.</text>
</comment>
<sequence length="287" mass="29707">MGFTIATNTSSLNAMRNLNLNQANQAKSVERLSSGLRINRAADDAAGLAISEGLKNQISGLTQAGRNAQDGISLIQTAEGALTEVHNILNRVRDLSVQGASATNNSESRTAIQKEITALGGELDRIAKGTNFNGINLLTNAASLPANALKIQVGSEGNAAATNEITITLTDIEAVATAVKGIDITVGADQPANQVLASAAIETLDTHITAVSGARADLGAQQNRLESTARSIAVSVENLSAANSRIRDTDMAAEMGNFTKSQILSQAATAMLAQANQMNSGVMQLLQ</sequence>
<evidence type="ECO:0000259" key="5">
    <source>
        <dbReference type="Pfam" id="PF00669"/>
    </source>
</evidence>
<accession>A0ABR8YKM0</accession>
<reference evidence="7 8" key="1">
    <citation type="submission" date="2020-08" db="EMBL/GenBank/DDBJ databases">
        <title>A Genomic Blueprint of the Chicken Gut Microbiome.</title>
        <authorList>
            <person name="Gilroy R."/>
            <person name="Ravi A."/>
            <person name="Getino M."/>
            <person name="Pursley I."/>
            <person name="Horton D.L."/>
            <person name="Alikhan N.-F."/>
            <person name="Baker D."/>
            <person name="Gharbi K."/>
            <person name="Hall N."/>
            <person name="Watson M."/>
            <person name="Adriaenssens E.M."/>
            <person name="Foster-Nyarko E."/>
            <person name="Jarju S."/>
            <person name="Secka A."/>
            <person name="Antonio M."/>
            <person name="Oren A."/>
            <person name="Chaudhuri R."/>
            <person name="La Ragione R.M."/>
            <person name="Hildebrand F."/>
            <person name="Pallen M.J."/>
        </authorList>
    </citation>
    <scope>NUCLEOTIDE SEQUENCE [LARGE SCALE GENOMIC DNA]</scope>
    <source>
        <strain evidence="7 8">Sa2BUA2</strain>
    </source>
</reference>
<keyword evidence="8" id="KW-1185">Reference proteome</keyword>
<dbReference type="SUPFAM" id="SSF64518">
    <property type="entry name" value="Phase 1 flagellin"/>
    <property type="match status" value="1"/>
</dbReference>
<dbReference type="InterPro" id="IPR042187">
    <property type="entry name" value="Flagellin_C_sub2"/>
</dbReference>
<evidence type="ECO:0000313" key="7">
    <source>
        <dbReference type="EMBL" id="MBD8044736.1"/>
    </source>
</evidence>
<keyword evidence="7" id="KW-0966">Cell projection</keyword>
<comment type="subcellular location">
    <subcellularLocation>
        <location evidence="4">Secreted</location>
    </subcellularLocation>
    <subcellularLocation>
        <location evidence="4">Bacterial flagellum</location>
    </subcellularLocation>
</comment>
<gene>
    <name evidence="7" type="ORF">H9638_13050</name>
</gene>
<evidence type="ECO:0000256" key="4">
    <source>
        <dbReference type="RuleBase" id="RU362073"/>
    </source>
</evidence>
<dbReference type="InterPro" id="IPR001029">
    <property type="entry name" value="Flagellin_N"/>
</dbReference>
<dbReference type="InterPro" id="IPR046358">
    <property type="entry name" value="Flagellin_C"/>
</dbReference>
<dbReference type="RefSeq" id="WP_191748019.1">
    <property type="nucleotide sequence ID" value="NZ_JACSQC010000006.1"/>
</dbReference>